<dbReference type="Proteomes" id="UP000265801">
    <property type="component" value="Unassembled WGS sequence"/>
</dbReference>
<feature type="signal peptide" evidence="1">
    <location>
        <begin position="1"/>
        <end position="20"/>
    </location>
</feature>
<dbReference type="InterPro" id="IPR052928">
    <property type="entry name" value="Desiccation-related_membrane"/>
</dbReference>
<dbReference type="PANTHER" id="PTHR35792:SF3">
    <property type="entry name" value="IG HYPOTHETICAL 17707"/>
    <property type="match status" value="1"/>
</dbReference>
<gene>
    <name evidence="2" type="ORF">D3H55_08175</name>
</gene>
<name>A0A3A1R780_9BACI</name>
<dbReference type="PANTHER" id="PTHR35792">
    <property type="entry name" value="GENERAL STRESS PROTEIN"/>
    <property type="match status" value="1"/>
</dbReference>
<accession>A0A3A1R780</accession>
<protein>
    <submittedName>
        <fullName evidence="2">YtxH domain-containing protein</fullName>
    </submittedName>
</protein>
<dbReference type="InterPro" id="IPR024623">
    <property type="entry name" value="YtxH"/>
</dbReference>
<dbReference type="Pfam" id="PF12732">
    <property type="entry name" value="YtxH"/>
    <property type="match status" value="1"/>
</dbReference>
<dbReference type="RefSeq" id="WP_119546406.1">
    <property type="nucleotide sequence ID" value="NZ_QXIR01000008.1"/>
</dbReference>
<keyword evidence="1" id="KW-0732">Signal</keyword>
<dbReference type="EMBL" id="QXIR01000008">
    <property type="protein sequence ID" value="RIW35361.1"/>
    <property type="molecule type" value="Genomic_DNA"/>
</dbReference>
<dbReference type="AlphaFoldDB" id="A0A3A1R780"/>
<comment type="caution">
    <text evidence="2">The sequence shown here is derived from an EMBL/GenBank/DDBJ whole genome shotgun (WGS) entry which is preliminary data.</text>
</comment>
<keyword evidence="3" id="KW-1185">Reference proteome</keyword>
<dbReference type="OrthoDB" id="2989636at2"/>
<sequence length="118" mass="12967">MKMKSISYGVLAGSALGAIAALLTTPQSGKDLKGQIRKNKDEWKSILLEIKTNAVEVKDAVSRLSSEGKETITHLKDDMQNSIQAWQGSTEPNIQHIKDEISAIEQLAEDMEQTVSKQ</sequence>
<evidence type="ECO:0000256" key="1">
    <source>
        <dbReference type="SAM" id="SignalP"/>
    </source>
</evidence>
<reference evidence="2 3" key="1">
    <citation type="submission" date="2018-09" db="EMBL/GenBank/DDBJ databases">
        <title>Bacillus saliacetes sp. nov., isolated from Thai shrimp paste (Ka-pi).</title>
        <authorList>
            <person name="Daroonpunt R."/>
            <person name="Tanasupawat S."/>
            <person name="Yiamsombut S."/>
        </authorList>
    </citation>
    <scope>NUCLEOTIDE SEQUENCE [LARGE SCALE GENOMIC DNA]</scope>
    <source>
        <strain evidence="2 3">SKP7-4</strain>
    </source>
</reference>
<evidence type="ECO:0000313" key="2">
    <source>
        <dbReference type="EMBL" id="RIW35361.1"/>
    </source>
</evidence>
<organism evidence="2 3">
    <name type="scientific">Bacillus salacetis</name>
    <dbReference type="NCBI Taxonomy" id="2315464"/>
    <lineage>
        <taxon>Bacteria</taxon>
        <taxon>Bacillati</taxon>
        <taxon>Bacillota</taxon>
        <taxon>Bacilli</taxon>
        <taxon>Bacillales</taxon>
        <taxon>Bacillaceae</taxon>
        <taxon>Bacillus</taxon>
    </lineage>
</organism>
<evidence type="ECO:0000313" key="3">
    <source>
        <dbReference type="Proteomes" id="UP000265801"/>
    </source>
</evidence>
<feature type="chain" id="PRO_5017213743" evidence="1">
    <location>
        <begin position="21"/>
        <end position="118"/>
    </location>
</feature>
<proteinExistence type="predicted"/>